<protein>
    <submittedName>
        <fullName evidence="1">7269_t:CDS:1</fullName>
    </submittedName>
</protein>
<keyword evidence="2" id="KW-1185">Reference proteome</keyword>
<name>A0ACA9L5N5_9GLOM</name>
<comment type="caution">
    <text evidence="1">The sequence shown here is derived from an EMBL/GenBank/DDBJ whole genome shotgun (WGS) entry which is preliminary data.</text>
</comment>
<organism evidence="1 2">
    <name type="scientific">Scutellospora calospora</name>
    <dbReference type="NCBI Taxonomy" id="85575"/>
    <lineage>
        <taxon>Eukaryota</taxon>
        <taxon>Fungi</taxon>
        <taxon>Fungi incertae sedis</taxon>
        <taxon>Mucoromycota</taxon>
        <taxon>Glomeromycotina</taxon>
        <taxon>Glomeromycetes</taxon>
        <taxon>Diversisporales</taxon>
        <taxon>Gigasporaceae</taxon>
        <taxon>Scutellospora</taxon>
    </lineage>
</organism>
<dbReference type="Proteomes" id="UP000789860">
    <property type="component" value="Unassembled WGS sequence"/>
</dbReference>
<accession>A0ACA9L5N5</accession>
<proteinExistence type="predicted"/>
<evidence type="ECO:0000313" key="1">
    <source>
        <dbReference type="EMBL" id="CAG8510452.1"/>
    </source>
</evidence>
<evidence type="ECO:0000313" key="2">
    <source>
        <dbReference type="Proteomes" id="UP000789860"/>
    </source>
</evidence>
<sequence length="562" mass="65357">MSIYEFVRSNIQDIDFLVFAKHFKYKKEDEKLAWDQYTSALATLSINSDNLKNQIVDTNKHHLQFSKFDKENKLLISNEICGQTLVESGDEDEDNNISPCVEASIRRERKYYQEKIAGPSVPTEMYLDVGYNHVLCDNEHIPKVEKNSLSNQINKKSNSFTDEDYELFLKQYNSMVRESKWRLKSGIYIEDIMFDLGKHCKFYHPLHSFIFDTDDSYTCSEFTNEELEEICTENCRDLPDLNPELLKFISTFVKTSTREIREELNHSHVNLGSNYETSIHYSYDHVKATIGDWVRLIEKSPNLLTMNLSESWFCTNVWRVINNAFGNIPYVFVVGREVGGIATSERKNRYRMIDNETPIVRKKVGKRGDGFVRSLGTQKLEWAASEAGSGFSLPRQLKDIFIKLARKVNFDVDKIRQINVPRFIYASWFVLSSFSQSLFTDAIILYYTSGAILIKVNLDNPKGYVMCYVRDTPCEVYADVKEFPRSLDALITILYAKETVLRTMNVVKSVDEHHEDEALKWWKCLGKAKRKLNRIELSDCHPTPIKNCKPRKMQKNSEPDNE</sequence>
<reference evidence="1" key="1">
    <citation type="submission" date="2021-06" db="EMBL/GenBank/DDBJ databases">
        <authorList>
            <person name="Kallberg Y."/>
            <person name="Tangrot J."/>
            <person name="Rosling A."/>
        </authorList>
    </citation>
    <scope>NUCLEOTIDE SEQUENCE</scope>
    <source>
        <strain evidence="1">AU212A</strain>
    </source>
</reference>
<dbReference type="EMBL" id="CAJVPM010004202">
    <property type="protein sequence ID" value="CAG8510452.1"/>
    <property type="molecule type" value="Genomic_DNA"/>
</dbReference>
<gene>
    <name evidence="1" type="ORF">SCALOS_LOCUS3635</name>
</gene>